<protein>
    <submittedName>
        <fullName evidence="3">DNA oxidative demethylase ALKBH2</fullName>
    </submittedName>
</protein>
<dbReference type="OrthoDB" id="445341at2759"/>
<dbReference type="PANTHER" id="PTHR31212">
    <property type="entry name" value="ALPHA-KETOGLUTARATE-DEPENDENT DIOXYGENASE ALKB HOMOLOG 3"/>
    <property type="match status" value="1"/>
</dbReference>
<gene>
    <name evidence="3" type="primary">ALKBH2_1</name>
    <name evidence="3" type="ORF">Hypma_010844</name>
</gene>
<dbReference type="PROSITE" id="PS51471">
    <property type="entry name" value="FE2OG_OXY"/>
    <property type="match status" value="1"/>
</dbReference>
<dbReference type="PANTHER" id="PTHR31212:SF5">
    <property type="entry name" value="ISOCHORISMATASE FAMILY PROTEIN FAMILY (AFU_ORTHOLOGUE AFUA_3G14500)"/>
    <property type="match status" value="1"/>
</dbReference>
<dbReference type="STRING" id="39966.A0A369JI52"/>
<dbReference type="GO" id="GO:0051213">
    <property type="term" value="F:dioxygenase activity"/>
    <property type="evidence" value="ECO:0007669"/>
    <property type="project" value="InterPro"/>
</dbReference>
<keyword evidence="4" id="KW-1185">Reference proteome</keyword>
<feature type="region of interest" description="Disordered" evidence="1">
    <location>
        <begin position="179"/>
        <end position="208"/>
    </location>
</feature>
<dbReference type="InParanoid" id="A0A369JI52"/>
<evidence type="ECO:0000313" key="4">
    <source>
        <dbReference type="Proteomes" id="UP000076154"/>
    </source>
</evidence>
<dbReference type="InterPro" id="IPR032854">
    <property type="entry name" value="ALKBH3"/>
</dbReference>
<comment type="caution">
    <text evidence="3">The sequence shown here is derived from an EMBL/GenBank/DDBJ whole genome shotgun (WGS) entry which is preliminary data.</text>
</comment>
<dbReference type="EMBL" id="LUEZ02000053">
    <property type="protein sequence ID" value="RDB21861.1"/>
    <property type="molecule type" value="Genomic_DNA"/>
</dbReference>
<dbReference type="SUPFAM" id="SSF51197">
    <property type="entry name" value="Clavaminate synthase-like"/>
    <property type="match status" value="1"/>
</dbReference>
<dbReference type="InterPro" id="IPR027450">
    <property type="entry name" value="AlkB-like"/>
</dbReference>
<feature type="region of interest" description="Disordered" evidence="1">
    <location>
        <begin position="1"/>
        <end position="40"/>
    </location>
</feature>
<evidence type="ECO:0000256" key="1">
    <source>
        <dbReference type="SAM" id="MobiDB-lite"/>
    </source>
</evidence>
<feature type="domain" description="Fe2OG dioxygenase" evidence="2">
    <location>
        <begin position="132"/>
        <end position="261"/>
    </location>
</feature>
<sequence>MASPNFNSLPRSFSGRASQRGSRTPRQKPPPPGPILGVGDTLGSGDSYLVEEILPQELAGVAFEKMLTEVKWTVMHHRGGEVPRLVAVEGEVDEDGSFPLYRHPADESPPLSAFSPTVLQIRDCVQKVLKHPVNHVLIQHYRSGKDYISEHSDKTVDVVRGSSIVNVSLGATRVMTLRSKKDRTQPEASVPSADDEMSPPPSTRVSQRIPLPHNSMFVMGPETNAKWLHGINHDNRPLSTKTEAEQLQGGERISLTFRHIGTFLSADESKIYGQGAKGKTKETARPVVNGGKEGLKLIRAFGEENQRSDFDWDANYGEGFDVLHFSVHEDEQ</sequence>
<dbReference type="Pfam" id="PF13532">
    <property type="entry name" value="2OG-FeII_Oxy_2"/>
    <property type="match status" value="1"/>
</dbReference>
<dbReference type="GO" id="GO:0006307">
    <property type="term" value="P:DNA alkylation repair"/>
    <property type="evidence" value="ECO:0007669"/>
    <property type="project" value="InterPro"/>
</dbReference>
<proteinExistence type="predicted"/>
<feature type="compositionally biased region" description="Polar residues" evidence="1">
    <location>
        <begin position="1"/>
        <end position="24"/>
    </location>
</feature>
<dbReference type="InterPro" id="IPR005123">
    <property type="entry name" value="Oxoglu/Fe-dep_dioxygenase_dom"/>
</dbReference>
<dbReference type="InterPro" id="IPR037151">
    <property type="entry name" value="AlkB-like_sf"/>
</dbReference>
<evidence type="ECO:0000259" key="2">
    <source>
        <dbReference type="PROSITE" id="PS51471"/>
    </source>
</evidence>
<dbReference type="GO" id="GO:0032259">
    <property type="term" value="P:methylation"/>
    <property type="evidence" value="ECO:0007669"/>
    <property type="project" value="UniProtKB-KW"/>
</dbReference>
<name>A0A369JI52_HYPMA</name>
<reference evidence="3" key="1">
    <citation type="submission" date="2018-04" db="EMBL/GenBank/DDBJ databases">
        <title>Whole genome sequencing of Hypsizygus marmoreus.</title>
        <authorList>
            <person name="Choi I.-G."/>
            <person name="Min B."/>
            <person name="Kim J.-G."/>
            <person name="Kim S."/>
            <person name="Oh Y.-L."/>
            <person name="Kong W.-S."/>
            <person name="Park H."/>
            <person name="Jeong J."/>
            <person name="Song E.-S."/>
        </authorList>
    </citation>
    <scope>NUCLEOTIDE SEQUENCE [LARGE SCALE GENOMIC DNA]</scope>
    <source>
        <strain evidence="3">51987-8</strain>
    </source>
</reference>
<dbReference type="AlphaFoldDB" id="A0A369JI52"/>
<accession>A0A369JI52</accession>
<dbReference type="Gene3D" id="2.60.120.590">
    <property type="entry name" value="Alpha-ketoglutarate-dependent dioxygenase AlkB-like"/>
    <property type="match status" value="1"/>
</dbReference>
<organism evidence="3 4">
    <name type="scientific">Hypsizygus marmoreus</name>
    <name type="common">White beech mushroom</name>
    <name type="synonym">Agaricus marmoreus</name>
    <dbReference type="NCBI Taxonomy" id="39966"/>
    <lineage>
        <taxon>Eukaryota</taxon>
        <taxon>Fungi</taxon>
        <taxon>Dikarya</taxon>
        <taxon>Basidiomycota</taxon>
        <taxon>Agaricomycotina</taxon>
        <taxon>Agaricomycetes</taxon>
        <taxon>Agaricomycetidae</taxon>
        <taxon>Agaricales</taxon>
        <taxon>Tricholomatineae</taxon>
        <taxon>Lyophyllaceae</taxon>
        <taxon>Hypsizygus</taxon>
    </lineage>
</organism>
<dbReference type="Proteomes" id="UP000076154">
    <property type="component" value="Unassembled WGS sequence"/>
</dbReference>
<dbReference type="GO" id="GO:0008168">
    <property type="term" value="F:methyltransferase activity"/>
    <property type="evidence" value="ECO:0007669"/>
    <property type="project" value="UniProtKB-KW"/>
</dbReference>
<evidence type="ECO:0000313" key="3">
    <source>
        <dbReference type="EMBL" id="RDB21861.1"/>
    </source>
</evidence>